<comment type="caution">
    <text evidence="2">The sequence shown here is derived from an EMBL/GenBank/DDBJ whole genome shotgun (WGS) entry which is preliminary data.</text>
</comment>
<evidence type="ECO:0000313" key="2">
    <source>
        <dbReference type="EMBL" id="KAF0901929.1"/>
    </source>
</evidence>
<dbReference type="EMBL" id="SPHZ02000008">
    <property type="protein sequence ID" value="KAF0901929.1"/>
    <property type="molecule type" value="Genomic_DNA"/>
</dbReference>
<organism evidence="2 3">
    <name type="scientific">Oryza meyeriana var. granulata</name>
    <dbReference type="NCBI Taxonomy" id="110450"/>
    <lineage>
        <taxon>Eukaryota</taxon>
        <taxon>Viridiplantae</taxon>
        <taxon>Streptophyta</taxon>
        <taxon>Embryophyta</taxon>
        <taxon>Tracheophyta</taxon>
        <taxon>Spermatophyta</taxon>
        <taxon>Magnoliopsida</taxon>
        <taxon>Liliopsida</taxon>
        <taxon>Poales</taxon>
        <taxon>Poaceae</taxon>
        <taxon>BOP clade</taxon>
        <taxon>Oryzoideae</taxon>
        <taxon>Oryzeae</taxon>
        <taxon>Oryzinae</taxon>
        <taxon>Oryza</taxon>
        <taxon>Oryza meyeriana</taxon>
    </lineage>
</organism>
<proteinExistence type="predicted"/>
<dbReference type="AlphaFoldDB" id="A0A6G1CP91"/>
<keyword evidence="3" id="KW-1185">Reference proteome</keyword>
<protein>
    <submittedName>
        <fullName evidence="2">Uncharacterized protein</fullName>
    </submittedName>
</protein>
<evidence type="ECO:0000256" key="1">
    <source>
        <dbReference type="SAM" id="MobiDB-lite"/>
    </source>
</evidence>
<dbReference type="Proteomes" id="UP000479710">
    <property type="component" value="Unassembled WGS sequence"/>
</dbReference>
<feature type="region of interest" description="Disordered" evidence="1">
    <location>
        <begin position="113"/>
        <end position="134"/>
    </location>
</feature>
<feature type="compositionally biased region" description="Low complexity" evidence="1">
    <location>
        <begin position="185"/>
        <end position="195"/>
    </location>
</feature>
<gene>
    <name evidence="2" type="ORF">E2562_011768</name>
</gene>
<name>A0A6G1CP91_9ORYZ</name>
<sequence>MVEARGIPIQRRGSGGDVDLASPVTYTTTVVDAGELVGVGDEAEVATLSSSRQCSALAKSKRLPNLGNLKAFIAHVLPPMPCTPLWRCLGRAAGYTSDDGVWGRRGTGLGMASGEAKANMGGPEELRRDNRASGSRGLPFRTCSLSFTGAVRLLLKHSHALGAAAHIVVRVSDWSNDPGRRTSRHSSSFSGSRWRGSPRRGRGPQQRRGGAGTMPVEIAGVSKSSGEWDLEEAQHRWPEGDGELIAGGSFETQE</sequence>
<evidence type="ECO:0000313" key="3">
    <source>
        <dbReference type="Proteomes" id="UP000479710"/>
    </source>
</evidence>
<feature type="region of interest" description="Disordered" evidence="1">
    <location>
        <begin position="174"/>
        <end position="254"/>
    </location>
</feature>
<reference evidence="2 3" key="1">
    <citation type="submission" date="2019-11" db="EMBL/GenBank/DDBJ databases">
        <title>Whole genome sequence of Oryza granulata.</title>
        <authorList>
            <person name="Li W."/>
        </authorList>
    </citation>
    <scope>NUCLEOTIDE SEQUENCE [LARGE SCALE GENOMIC DNA]</scope>
    <source>
        <strain evidence="3">cv. Menghai</strain>
        <tissue evidence="2">Leaf</tissue>
    </source>
</reference>
<accession>A0A6G1CP91</accession>